<evidence type="ECO:0000256" key="12">
    <source>
        <dbReference type="ARBA" id="ARBA00022723"/>
    </source>
</evidence>
<dbReference type="Gene3D" id="1.10.1380.10">
    <property type="entry name" value="Neutral endopeptidase , domain2"/>
    <property type="match status" value="1"/>
</dbReference>
<keyword evidence="15" id="KW-0735">Signal-anchor</keyword>
<evidence type="ECO:0000256" key="27">
    <source>
        <dbReference type="ARBA" id="ARBA00048093"/>
    </source>
</evidence>
<dbReference type="InterPro" id="IPR008753">
    <property type="entry name" value="Peptidase_M13_N"/>
</dbReference>
<feature type="transmembrane region" description="Helical" evidence="30">
    <location>
        <begin position="12"/>
        <end position="32"/>
    </location>
</feature>
<dbReference type="GO" id="GO:0016485">
    <property type="term" value="P:protein processing"/>
    <property type="evidence" value="ECO:0007669"/>
    <property type="project" value="TreeGrafter"/>
</dbReference>
<comment type="similarity">
    <text evidence="4">Belongs to the peptidase M13 family.</text>
</comment>
<evidence type="ECO:0000256" key="20">
    <source>
        <dbReference type="ARBA" id="ARBA00023180"/>
    </source>
</evidence>
<dbReference type="AlphaFoldDB" id="A0A1D8H2T8"/>
<keyword evidence="7" id="KW-1003">Cell membrane</keyword>
<comment type="subcellular location">
    <subcellularLocation>
        <location evidence="3">Cell membrane</location>
        <topology evidence="3">Single-pass type II membrane protein</topology>
    </subcellularLocation>
</comment>
<proteinExistence type="evidence at transcript level"/>
<evidence type="ECO:0000256" key="1">
    <source>
        <dbReference type="ARBA" id="ARBA00000716"/>
    </source>
</evidence>
<comment type="catalytic activity">
    <reaction evidence="29">
        <text>substance P + H2O = substance P(1-9) + L-Leu-L-Met-NH2</text>
        <dbReference type="Rhea" id="RHEA:71459"/>
        <dbReference type="ChEBI" id="CHEBI:15377"/>
        <dbReference type="ChEBI" id="CHEBI:190692"/>
        <dbReference type="ChEBI" id="CHEBI:190693"/>
        <dbReference type="ChEBI" id="CHEBI:190700"/>
    </reaction>
    <physiologicalReaction direction="left-to-right" evidence="29">
        <dbReference type="Rhea" id="RHEA:71460"/>
    </physiologicalReaction>
</comment>
<feature type="domain" description="Peptidase M13 N-terminal" evidence="32">
    <location>
        <begin position="67"/>
        <end position="467"/>
    </location>
</feature>
<dbReference type="Pfam" id="PF01431">
    <property type="entry name" value="Peptidase_M13"/>
    <property type="match status" value="1"/>
</dbReference>
<keyword evidence="14" id="KW-0862">Zinc</keyword>
<evidence type="ECO:0000256" key="29">
    <source>
        <dbReference type="ARBA" id="ARBA00049470"/>
    </source>
</evidence>
<dbReference type="InterPro" id="IPR042089">
    <property type="entry name" value="Peptidase_M13_dom_2"/>
</dbReference>
<dbReference type="GO" id="GO:0004222">
    <property type="term" value="F:metalloendopeptidase activity"/>
    <property type="evidence" value="ECO:0007669"/>
    <property type="project" value="UniProtKB-EC"/>
</dbReference>
<evidence type="ECO:0000259" key="31">
    <source>
        <dbReference type="Pfam" id="PF01431"/>
    </source>
</evidence>
<comment type="cofactor">
    <cofactor evidence="2">
        <name>Zn(2+)</name>
        <dbReference type="ChEBI" id="CHEBI:29105"/>
    </cofactor>
</comment>
<keyword evidence="12" id="KW-0479">Metal-binding</keyword>
<dbReference type="PRINTS" id="PR00786">
    <property type="entry name" value="NEPRILYSIN"/>
</dbReference>
<evidence type="ECO:0000256" key="11">
    <source>
        <dbReference type="ARBA" id="ARBA00022707"/>
    </source>
</evidence>
<protein>
    <recommendedName>
        <fullName evidence="6">Neprilysin</fullName>
        <ecNumber evidence="5">3.4.24.11</ecNumber>
    </recommendedName>
    <alternativeName>
        <fullName evidence="25">Atriopeptidase</fullName>
    </alternativeName>
    <alternativeName>
        <fullName evidence="23">Enkephalinase</fullName>
    </alternativeName>
    <alternativeName>
        <fullName evidence="22">Neutral endopeptidase 24.11</fullName>
    </alternativeName>
    <alternativeName>
        <fullName evidence="24">Skin fibroblast elastase</fullName>
    </alternativeName>
</protein>
<dbReference type="GO" id="GO:0005886">
    <property type="term" value="C:plasma membrane"/>
    <property type="evidence" value="ECO:0007669"/>
    <property type="project" value="UniProtKB-SubCell"/>
</dbReference>
<dbReference type="InterPro" id="IPR018497">
    <property type="entry name" value="Peptidase_M13_C"/>
</dbReference>
<keyword evidence="13" id="KW-0378">Hydrolase</keyword>
<dbReference type="Gene3D" id="3.40.390.10">
    <property type="entry name" value="Collagenase (Catalytic Domain)"/>
    <property type="match status" value="1"/>
</dbReference>
<evidence type="ECO:0000256" key="23">
    <source>
        <dbReference type="ARBA" id="ARBA00031362"/>
    </source>
</evidence>
<keyword evidence="9" id="KW-0645">Protease</keyword>
<comment type="catalytic activity">
    <reaction evidence="28">
        <text>neurotensin + H2O = neurotensin(1-11) + L-isoleucyl-L-leucine</text>
        <dbReference type="Rhea" id="RHEA:71475"/>
        <dbReference type="ChEBI" id="CHEBI:15377"/>
        <dbReference type="ChEBI" id="CHEBI:147362"/>
        <dbReference type="ChEBI" id="CHEBI:190704"/>
        <dbReference type="ChEBI" id="CHEBI:190706"/>
    </reaction>
    <physiologicalReaction direction="left-to-right" evidence="28">
        <dbReference type="Rhea" id="RHEA:71476"/>
    </physiologicalReaction>
</comment>
<dbReference type="CDD" id="cd08662">
    <property type="entry name" value="M13"/>
    <property type="match status" value="1"/>
</dbReference>
<evidence type="ECO:0000256" key="30">
    <source>
        <dbReference type="SAM" id="Phobius"/>
    </source>
</evidence>
<keyword evidence="10 30" id="KW-0812">Transmembrane</keyword>
<evidence type="ECO:0000256" key="5">
    <source>
        <dbReference type="ARBA" id="ARBA00012521"/>
    </source>
</evidence>
<dbReference type="InterPro" id="IPR000718">
    <property type="entry name" value="Peptidase_M13"/>
</dbReference>
<keyword evidence="16 30" id="KW-1133">Transmembrane helix</keyword>
<reference evidence="33" key="1">
    <citation type="journal article" date="2016" name="Sci. Rep.">
        <title>Embryonic expression of endothelins and their receptors in lamprey and frog reveals stem vertebrate origins of complex Endothelin signaling.</title>
        <authorList>
            <person name="Square T."/>
            <person name="Jandzik D."/>
            <person name="Cattell M."/>
            <person name="Hansen A."/>
            <person name="Medeiros D.M."/>
        </authorList>
    </citation>
    <scope>NUCLEOTIDE SEQUENCE</scope>
</reference>
<evidence type="ECO:0000256" key="8">
    <source>
        <dbReference type="ARBA" id="ARBA00022553"/>
    </source>
</evidence>
<dbReference type="InterPro" id="IPR024079">
    <property type="entry name" value="MetalloPept_cat_dom_sf"/>
</dbReference>
<evidence type="ECO:0000256" key="7">
    <source>
        <dbReference type="ARBA" id="ARBA00022475"/>
    </source>
</evidence>
<evidence type="ECO:0000256" key="17">
    <source>
        <dbReference type="ARBA" id="ARBA00023049"/>
    </source>
</evidence>
<comment type="catalytic activity">
    <reaction evidence="1">
        <text>Preferential cleavage of polypeptides between hydrophobic residues, particularly with Phe or Tyr at P1'.</text>
        <dbReference type="EC" id="3.4.24.11"/>
    </reaction>
</comment>
<comment type="catalytic activity">
    <reaction evidence="26">
        <text>neurotensin + H2O = neurotensin(1-10) + L-tyrosyl-L-isoleucyl-L-leucine</text>
        <dbReference type="Rhea" id="RHEA:71479"/>
        <dbReference type="ChEBI" id="CHEBI:15377"/>
        <dbReference type="ChEBI" id="CHEBI:147362"/>
        <dbReference type="ChEBI" id="CHEBI:190705"/>
        <dbReference type="ChEBI" id="CHEBI:190707"/>
    </reaction>
    <physiologicalReaction direction="left-to-right" evidence="26">
        <dbReference type="Rhea" id="RHEA:71480"/>
    </physiologicalReaction>
</comment>
<accession>A0A1D8H2T8</accession>
<sequence>MSKKRADPKVIGLSVTVGLLAIALIVFIVLFATKETSTPPAPGACTSPDCTVSAARILENMDPSADPCKDFYKYACGGWLKKNIIPETSSRYGVFDILRDELEVVLKAVLEKSDDAARDAYKKSRTLYASCIDQEKIEALNSQPLLQLLGNVNEWPIATVNWNTTQGPTWIFEKNLANLAKKYRVRPIVNTYVGIDDKNSTAYIINIDQPGFGLPSRDYYFSETESYVKAREAYKDFIVAIANIVRRDKAIPDDDVFVREQMEGLFNFEKKLAEASTPDENRTDITLIYHKMSLSELSTNYSIGNFSWLTYMKDIFIDIKDISSAENIVVYAPEYLIKLKTILEDETPSTIQNYIVWMLTMEHVESLSQKFKDARAEFRKALYGTTSDKARWRSCSSYVNNILSNAVGALYVEEAFAGDSKKVVQELVKWIREVFISNLDKITWMDDATKGRARDKAFAIVERIGYPEFIVDKNDPKIDEEYADLAYSTTEYFANTLASLAFDSKRRLARINTAVDKNEWISGAAVVNAFYSSSYNQIVFPAGILQPPFFGLDQAMSLNFGGIGMVIGHEIIHGFDDSGRNFDKDGNLVDWWSAESAKNFKQKSQCIIDQYGNFQWDLAGGQNLSGINTLGENIADNGGIRQAYEAYMAWVKDNGEELPLPGLHLSHQQLFFLNFAQVWCGDYRPEYASNSIKTDVHSPGKFRVIGSLQNFEKFSEAYQCKASDAMNPRSKCHVW</sequence>
<evidence type="ECO:0000256" key="24">
    <source>
        <dbReference type="ARBA" id="ARBA00031486"/>
    </source>
</evidence>
<evidence type="ECO:0000256" key="9">
    <source>
        <dbReference type="ARBA" id="ARBA00022670"/>
    </source>
</evidence>
<evidence type="ECO:0000256" key="22">
    <source>
        <dbReference type="ARBA" id="ARBA00031127"/>
    </source>
</evidence>
<keyword evidence="8" id="KW-0597">Phosphoprotein</keyword>
<keyword evidence="19" id="KW-1015">Disulfide bond</keyword>
<evidence type="ECO:0000256" key="6">
    <source>
        <dbReference type="ARBA" id="ARBA00022077"/>
    </source>
</evidence>
<keyword evidence="11" id="KW-0519">Myristate</keyword>
<reference evidence="33" key="2">
    <citation type="submission" date="2016-08" db="EMBL/GenBank/DDBJ databases">
        <authorList>
            <person name="Seilhamer J.J."/>
        </authorList>
    </citation>
    <scope>NUCLEOTIDE SEQUENCE</scope>
</reference>
<evidence type="ECO:0000256" key="21">
    <source>
        <dbReference type="ARBA" id="ARBA00023288"/>
    </source>
</evidence>
<evidence type="ECO:0000256" key="14">
    <source>
        <dbReference type="ARBA" id="ARBA00022833"/>
    </source>
</evidence>
<keyword evidence="18 30" id="KW-0472">Membrane</keyword>
<name>A0A1D8H2T8_PETMA</name>
<dbReference type="EMBL" id="KX686512">
    <property type="protein sequence ID" value="AOT86842.1"/>
    <property type="molecule type" value="mRNA"/>
</dbReference>
<dbReference type="GO" id="GO:0046872">
    <property type="term" value="F:metal ion binding"/>
    <property type="evidence" value="ECO:0007669"/>
    <property type="project" value="UniProtKB-KW"/>
</dbReference>
<evidence type="ECO:0000256" key="28">
    <source>
        <dbReference type="ARBA" id="ARBA00049273"/>
    </source>
</evidence>
<dbReference type="PANTHER" id="PTHR11733:SF114">
    <property type="entry name" value="NEPRILYSIN"/>
    <property type="match status" value="1"/>
</dbReference>
<keyword evidence="21" id="KW-0449">Lipoprotein</keyword>
<evidence type="ECO:0000256" key="4">
    <source>
        <dbReference type="ARBA" id="ARBA00007357"/>
    </source>
</evidence>
<evidence type="ECO:0000256" key="10">
    <source>
        <dbReference type="ARBA" id="ARBA00022692"/>
    </source>
</evidence>
<keyword evidence="17" id="KW-0482">Metalloprotease</keyword>
<dbReference type="PANTHER" id="PTHR11733">
    <property type="entry name" value="ZINC METALLOPROTEASE FAMILY M13 NEPRILYSIN-RELATED"/>
    <property type="match status" value="1"/>
</dbReference>
<dbReference type="Pfam" id="PF05649">
    <property type="entry name" value="Peptidase_M13_N"/>
    <property type="match status" value="1"/>
</dbReference>
<gene>
    <name evidence="33" type="primary">Nep</name>
</gene>
<dbReference type="PROSITE" id="PS51885">
    <property type="entry name" value="NEPRILYSIN"/>
    <property type="match status" value="1"/>
</dbReference>
<dbReference type="SUPFAM" id="SSF55486">
    <property type="entry name" value="Metalloproteases ('zincins'), catalytic domain"/>
    <property type="match status" value="1"/>
</dbReference>
<comment type="catalytic activity">
    <reaction evidence="27">
        <text>substance P + H2O = substance P(1-7) + L-Phe-Gly-L-Leu-L-Met-NH2</text>
        <dbReference type="Rhea" id="RHEA:71467"/>
        <dbReference type="ChEBI" id="CHEBI:15377"/>
        <dbReference type="ChEBI" id="CHEBI:190692"/>
        <dbReference type="ChEBI" id="CHEBI:190695"/>
        <dbReference type="ChEBI" id="CHEBI:190698"/>
    </reaction>
    <physiologicalReaction direction="left-to-right" evidence="27">
        <dbReference type="Rhea" id="RHEA:71468"/>
    </physiologicalReaction>
</comment>
<evidence type="ECO:0000256" key="18">
    <source>
        <dbReference type="ARBA" id="ARBA00023136"/>
    </source>
</evidence>
<evidence type="ECO:0000256" key="13">
    <source>
        <dbReference type="ARBA" id="ARBA00022801"/>
    </source>
</evidence>
<evidence type="ECO:0000256" key="26">
    <source>
        <dbReference type="ARBA" id="ARBA00047638"/>
    </source>
</evidence>
<evidence type="ECO:0000259" key="32">
    <source>
        <dbReference type="Pfam" id="PF05649"/>
    </source>
</evidence>
<evidence type="ECO:0000313" key="33">
    <source>
        <dbReference type="EMBL" id="AOT86842.1"/>
    </source>
</evidence>
<dbReference type="GO" id="GO:0097242">
    <property type="term" value="P:amyloid-beta clearance"/>
    <property type="evidence" value="ECO:0007669"/>
    <property type="project" value="TreeGrafter"/>
</dbReference>
<organism evidence="33">
    <name type="scientific">Petromyzon marinus</name>
    <name type="common">Sea lamprey</name>
    <dbReference type="NCBI Taxonomy" id="7757"/>
    <lineage>
        <taxon>Eukaryota</taxon>
        <taxon>Metazoa</taxon>
        <taxon>Chordata</taxon>
        <taxon>Craniata</taxon>
        <taxon>Vertebrata</taxon>
        <taxon>Cyclostomata</taxon>
        <taxon>Hyperoartia</taxon>
        <taxon>Petromyzontiformes</taxon>
        <taxon>Petromyzontidae</taxon>
        <taxon>Petromyzon</taxon>
    </lineage>
</organism>
<evidence type="ECO:0000256" key="3">
    <source>
        <dbReference type="ARBA" id="ARBA00004401"/>
    </source>
</evidence>
<evidence type="ECO:0000256" key="16">
    <source>
        <dbReference type="ARBA" id="ARBA00022989"/>
    </source>
</evidence>
<evidence type="ECO:0000256" key="25">
    <source>
        <dbReference type="ARBA" id="ARBA00032584"/>
    </source>
</evidence>
<evidence type="ECO:0000256" key="15">
    <source>
        <dbReference type="ARBA" id="ARBA00022968"/>
    </source>
</evidence>
<evidence type="ECO:0000256" key="19">
    <source>
        <dbReference type="ARBA" id="ARBA00023157"/>
    </source>
</evidence>
<evidence type="ECO:0000256" key="2">
    <source>
        <dbReference type="ARBA" id="ARBA00001947"/>
    </source>
</evidence>
<dbReference type="EC" id="3.4.24.11" evidence="5"/>
<keyword evidence="20" id="KW-0325">Glycoprotein</keyword>
<feature type="domain" description="Peptidase M13 C-terminal" evidence="31">
    <location>
        <begin position="528"/>
        <end position="734"/>
    </location>
</feature>